<proteinExistence type="predicted"/>
<dbReference type="OrthoDB" id="15456at2157"/>
<feature type="domain" description="NurA" evidence="1">
    <location>
        <begin position="55"/>
        <end position="313"/>
    </location>
</feature>
<evidence type="ECO:0000313" key="3">
    <source>
        <dbReference type="Proteomes" id="UP000248410"/>
    </source>
</evidence>
<dbReference type="SMART" id="SM00933">
    <property type="entry name" value="NurA"/>
    <property type="match status" value="1"/>
</dbReference>
<evidence type="ECO:0000259" key="1">
    <source>
        <dbReference type="SMART" id="SM00933"/>
    </source>
</evidence>
<evidence type="ECO:0000313" key="2">
    <source>
        <dbReference type="EMBL" id="AWR96472.1"/>
    </source>
</evidence>
<dbReference type="InterPro" id="IPR018977">
    <property type="entry name" value="NurA_domain"/>
</dbReference>
<dbReference type="Proteomes" id="UP000248410">
    <property type="component" value="Chromosome"/>
</dbReference>
<dbReference type="GeneID" id="36836737"/>
<dbReference type="Pfam" id="PF09376">
    <property type="entry name" value="NurA"/>
    <property type="match status" value="1"/>
</dbReference>
<dbReference type="EMBL" id="CP029288">
    <property type="protein sequence ID" value="AWR96472.1"/>
    <property type="molecule type" value="Genomic_DNA"/>
</dbReference>
<protein>
    <submittedName>
        <fullName evidence="2">Nuclease</fullName>
    </submittedName>
</protein>
<organism evidence="2 3">
    <name type="scientific">Acidianus sulfidivorans JP7</name>
    <dbReference type="NCBI Taxonomy" id="619593"/>
    <lineage>
        <taxon>Archaea</taxon>
        <taxon>Thermoproteota</taxon>
        <taxon>Thermoprotei</taxon>
        <taxon>Sulfolobales</taxon>
        <taxon>Sulfolobaceae</taxon>
        <taxon>Acidianus</taxon>
    </lineage>
</organism>
<gene>
    <name evidence="2" type="ORF">DFR86_02170</name>
</gene>
<dbReference type="RefSeq" id="WP_110379362.1">
    <property type="nucleotide sequence ID" value="NZ_CP029288.2"/>
</dbReference>
<dbReference type="AlphaFoldDB" id="A0A2U9IK97"/>
<keyword evidence="3" id="KW-1185">Reference proteome</keyword>
<name>A0A2U9IK97_9CREN</name>
<accession>A0A2U9IK97</accession>
<sequence>MNTKKVIEKISKIAEEEKQRSRKVNTIISMVSDDIYYQNTDFIFYDLSKLPVKPHAACAIDGSMYKVDIDDTTLIITRAVKIRGFYGEKKEIPPDILEDLKLVSDYYGIDKVNKDAIISMLTLETNMLKSCEDCDIIFIDGPIIDPPTYDENDCDLKKFVDYRVNTIKHMQKNILGIAKRFSQRFIINYFINNGYSQLRDARENSVVKAIFRNLREKYKDYDKPRFLGWIDWGKLLNPLDDLKGVLNAYKIYANHDIKIFSGYYQYNAISPISRIDILNSQDLNLLSYVKAWSYPLIEEITILNRLADEISGIKKDEAETYAKLLMIAKNRI</sequence>
<dbReference type="KEGG" id="asul:DFR86_02170"/>
<reference evidence="2 3" key="1">
    <citation type="submission" date="2018-05" db="EMBL/GenBank/DDBJ databases">
        <title>Complete Genome Sequences of Extremely Thermoacidophilic, Metal-Mobilizing Type-Strain Members of the Archaeal Family Sulfolobaceae: Acidianus brierleyi DSM-1651T, Acidianus sulfidivorans DSM-18786T, Metallosphaera hakonensis DSM-7519T, and Metallosphaera prunae DSM-10039T.</title>
        <authorList>
            <person name="Counts J.A."/>
            <person name="Kelly R.M."/>
        </authorList>
    </citation>
    <scope>NUCLEOTIDE SEQUENCE [LARGE SCALE GENOMIC DNA]</scope>
    <source>
        <strain evidence="2 3">JP7</strain>
    </source>
</reference>